<dbReference type="InterPro" id="IPR042094">
    <property type="entry name" value="T2SS_GspF_sf"/>
</dbReference>
<dbReference type="InterPro" id="IPR003004">
    <property type="entry name" value="GspF/PilC"/>
</dbReference>
<evidence type="ECO:0000256" key="6">
    <source>
        <dbReference type="ARBA" id="ARBA00022692"/>
    </source>
</evidence>
<evidence type="ECO:0000256" key="2">
    <source>
        <dbReference type="ARBA" id="ARBA00005745"/>
    </source>
</evidence>
<keyword evidence="8 10" id="KW-0472">Membrane</keyword>
<comment type="subcellular location">
    <subcellularLocation>
        <location evidence="1 9">Cell inner membrane</location>
        <topology evidence="1 9">Multi-pass membrane protein</topology>
    </subcellularLocation>
</comment>
<keyword evidence="4" id="KW-1003">Cell membrane</keyword>
<proteinExistence type="inferred from homology"/>
<evidence type="ECO:0000256" key="3">
    <source>
        <dbReference type="ARBA" id="ARBA00022448"/>
    </source>
</evidence>
<evidence type="ECO:0000256" key="5">
    <source>
        <dbReference type="ARBA" id="ARBA00022519"/>
    </source>
</evidence>
<dbReference type="RefSeq" id="WP_230510215.1">
    <property type="nucleotide sequence ID" value="NZ_JAJITD010000007.1"/>
</dbReference>
<protein>
    <submittedName>
        <fullName evidence="12">Type II secretion system F family protein</fullName>
    </submittedName>
</protein>
<evidence type="ECO:0000256" key="8">
    <source>
        <dbReference type="ARBA" id="ARBA00023136"/>
    </source>
</evidence>
<keyword evidence="5" id="KW-0997">Cell inner membrane</keyword>
<keyword evidence="7 10" id="KW-1133">Transmembrane helix</keyword>
<dbReference type="Proteomes" id="UP001431019">
    <property type="component" value="Unassembled WGS sequence"/>
</dbReference>
<dbReference type="PRINTS" id="PR00812">
    <property type="entry name" value="BCTERIALGSPF"/>
</dbReference>
<keyword evidence="13" id="KW-1185">Reference proteome</keyword>
<evidence type="ECO:0000259" key="11">
    <source>
        <dbReference type="Pfam" id="PF00482"/>
    </source>
</evidence>
<feature type="domain" description="Type II secretion system protein GspF" evidence="11">
    <location>
        <begin position="288"/>
        <end position="410"/>
    </location>
</feature>
<dbReference type="EMBL" id="JAJITD010000007">
    <property type="protein sequence ID" value="MCC8393916.1"/>
    <property type="molecule type" value="Genomic_DNA"/>
</dbReference>
<feature type="transmembrane region" description="Helical" evidence="10">
    <location>
        <begin position="391"/>
        <end position="412"/>
    </location>
</feature>
<evidence type="ECO:0000313" key="12">
    <source>
        <dbReference type="EMBL" id="MCC8393916.1"/>
    </source>
</evidence>
<keyword evidence="3 9" id="KW-0813">Transport</keyword>
<feature type="domain" description="Type II secretion system protein GspF" evidence="11">
    <location>
        <begin position="77"/>
        <end position="207"/>
    </location>
</feature>
<comment type="caution">
    <text evidence="12">The sequence shown here is derived from an EMBL/GenBank/DDBJ whole genome shotgun (WGS) entry which is preliminary data.</text>
</comment>
<evidence type="ECO:0000256" key="10">
    <source>
        <dbReference type="SAM" id="Phobius"/>
    </source>
</evidence>
<comment type="similarity">
    <text evidence="2 9">Belongs to the GSP F family.</text>
</comment>
<feature type="transmembrane region" description="Helical" evidence="10">
    <location>
        <begin position="226"/>
        <end position="256"/>
    </location>
</feature>
<evidence type="ECO:0000256" key="4">
    <source>
        <dbReference type="ARBA" id="ARBA00022475"/>
    </source>
</evidence>
<keyword evidence="6 9" id="KW-0812">Transmembrane</keyword>
<evidence type="ECO:0000256" key="7">
    <source>
        <dbReference type="ARBA" id="ARBA00022989"/>
    </source>
</evidence>
<reference evidence="12 13" key="1">
    <citation type="submission" date="2021-11" db="EMBL/GenBank/DDBJ databases">
        <authorList>
            <person name="Oh E.-T."/>
            <person name="Kim S.-B."/>
        </authorList>
    </citation>
    <scope>NUCLEOTIDE SEQUENCE [LARGE SCALE GENOMIC DNA]</scope>
    <source>
        <strain evidence="12 13">MMS20-SJTR3</strain>
    </source>
</reference>
<dbReference type="Gene3D" id="1.20.81.30">
    <property type="entry name" value="Type II secretion system (T2SS), domain F"/>
    <property type="match status" value="2"/>
</dbReference>
<dbReference type="Pfam" id="PF00482">
    <property type="entry name" value="T2SSF"/>
    <property type="match status" value="2"/>
</dbReference>
<dbReference type="InterPro" id="IPR001992">
    <property type="entry name" value="T2SS_GspF/T4SS_PilC_CS"/>
</dbReference>
<dbReference type="PANTHER" id="PTHR30012">
    <property type="entry name" value="GENERAL SECRETION PATHWAY PROTEIN"/>
    <property type="match status" value="1"/>
</dbReference>
<dbReference type="PROSITE" id="PS00874">
    <property type="entry name" value="T2SP_F"/>
    <property type="match status" value="1"/>
</dbReference>
<feature type="transmembrane region" description="Helical" evidence="10">
    <location>
        <begin position="184"/>
        <end position="206"/>
    </location>
</feature>
<organism evidence="12 13">
    <name type="scientific">Paraburkholderia sejongensis</name>
    <dbReference type="NCBI Taxonomy" id="2886946"/>
    <lineage>
        <taxon>Bacteria</taxon>
        <taxon>Pseudomonadati</taxon>
        <taxon>Pseudomonadota</taxon>
        <taxon>Betaproteobacteria</taxon>
        <taxon>Burkholderiales</taxon>
        <taxon>Burkholderiaceae</taxon>
        <taxon>Paraburkholderia</taxon>
    </lineage>
</organism>
<evidence type="ECO:0000313" key="13">
    <source>
        <dbReference type="Proteomes" id="UP001431019"/>
    </source>
</evidence>
<sequence>MSTASLAPPVMPPVATELRFRWRGVSADGTRQRGTLIAPDASVARDMLKRDDLFIVDLSTQGPAPRPQARAAEVTRFTRQLASLLRAGLPLAPSLELLAQAPASTSSAGRRQGMPRIVGALARDITAGLRFSAALQRHPAQFNTLYCQLVEVGEAAGALATVLARLADDRERAAAQRAKVRAALTYPVAILLLAVAITAALLVWVVPTFKQIFDSFGATLPAPTQFVLALSAGAARWSVPLLVLMGAAGSLLACILRRSTNARIRFARASLSLPVAGPLLRTLCAARWSRALGTLLAAGTPLADAFDSLTHATGNASFDSATAGIAARLRHGERLAAAMRAAQCFPAEVVQPVAVAEESGALDSMLLDVASLADRQVDEKIGTLSSLCEPLVISVLGTLVGGLVIAMYLPIIQLGNVV</sequence>
<dbReference type="PANTHER" id="PTHR30012:SF7">
    <property type="entry name" value="PROTEIN TRANSPORT PROTEIN HOFC HOMOLOG"/>
    <property type="match status" value="1"/>
</dbReference>
<gene>
    <name evidence="12" type="ORF">LJ656_15065</name>
</gene>
<evidence type="ECO:0000256" key="1">
    <source>
        <dbReference type="ARBA" id="ARBA00004429"/>
    </source>
</evidence>
<evidence type="ECO:0000256" key="9">
    <source>
        <dbReference type="RuleBase" id="RU003923"/>
    </source>
</evidence>
<dbReference type="InterPro" id="IPR018076">
    <property type="entry name" value="T2SS_GspF_dom"/>
</dbReference>
<name>A0ABS8JVI7_9BURK</name>
<accession>A0ABS8JVI7</accession>